<dbReference type="Proteomes" id="UP001143474">
    <property type="component" value="Unassembled WGS sequence"/>
</dbReference>
<dbReference type="EMBL" id="BSEV01000011">
    <property type="protein sequence ID" value="GLK11440.1"/>
    <property type="molecule type" value="Genomic_DNA"/>
</dbReference>
<dbReference type="RefSeq" id="WP_271219823.1">
    <property type="nucleotide sequence ID" value="NZ_BAAAVD010000049.1"/>
</dbReference>
<sequence length="190" mass="21417">MSDTLQRFMPTYDHRVVHTIGIPAPREDVWAQMLAVTLAELPLPRLLMAIRTLPTRLRGGGSALTARSQPLAELFRADNRWVTLAQEPGHELVLGRVARFWQPVPTAPTNVRTAEDLTAFRESGFAKAVISHEIIPERTGSRLVTETRIQGTDPRVRRLFAVYWWLIRPGVGLIRRSALNAVARRCDHSV</sequence>
<evidence type="ECO:0008006" key="3">
    <source>
        <dbReference type="Google" id="ProtNLM"/>
    </source>
</evidence>
<comment type="caution">
    <text evidence="1">The sequence shown here is derived from an EMBL/GenBank/DDBJ whole genome shotgun (WGS) entry which is preliminary data.</text>
</comment>
<reference evidence="1" key="2">
    <citation type="submission" date="2023-01" db="EMBL/GenBank/DDBJ databases">
        <authorList>
            <person name="Sun Q."/>
            <person name="Evtushenko L."/>
        </authorList>
    </citation>
    <scope>NUCLEOTIDE SEQUENCE</scope>
    <source>
        <strain evidence="1">VKM Ac-2007</strain>
    </source>
</reference>
<organism evidence="1 2">
    <name type="scientific">Streptosporangium carneum</name>
    <dbReference type="NCBI Taxonomy" id="47481"/>
    <lineage>
        <taxon>Bacteria</taxon>
        <taxon>Bacillati</taxon>
        <taxon>Actinomycetota</taxon>
        <taxon>Actinomycetes</taxon>
        <taxon>Streptosporangiales</taxon>
        <taxon>Streptosporangiaceae</taxon>
        <taxon>Streptosporangium</taxon>
    </lineage>
</organism>
<name>A0A9W6MEX0_9ACTN</name>
<proteinExistence type="predicted"/>
<accession>A0A9W6MEX0</accession>
<reference evidence="1" key="1">
    <citation type="journal article" date="2014" name="Int. J. Syst. Evol. Microbiol.">
        <title>Complete genome sequence of Corynebacterium casei LMG S-19264T (=DSM 44701T), isolated from a smear-ripened cheese.</title>
        <authorList>
            <consortium name="US DOE Joint Genome Institute (JGI-PGF)"/>
            <person name="Walter F."/>
            <person name="Albersmeier A."/>
            <person name="Kalinowski J."/>
            <person name="Ruckert C."/>
        </authorList>
    </citation>
    <scope>NUCLEOTIDE SEQUENCE</scope>
    <source>
        <strain evidence="1">VKM Ac-2007</strain>
    </source>
</reference>
<keyword evidence="2" id="KW-1185">Reference proteome</keyword>
<dbReference type="AlphaFoldDB" id="A0A9W6MEX0"/>
<protein>
    <recommendedName>
        <fullName evidence="3">DUF2867 domain-containing protein</fullName>
    </recommendedName>
</protein>
<evidence type="ECO:0000313" key="1">
    <source>
        <dbReference type="EMBL" id="GLK11440.1"/>
    </source>
</evidence>
<dbReference type="SUPFAM" id="SSF55961">
    <property type="entry name" value="Bet v1-like"/>
    <property type="match status" value="1"/>
</dbReference>
<evidence type="ECO:0000313" key="2">
    <source>
        <dbReference type="Proteomes" id="UP001143474"/>
    </source>
</evidence>
<gene>
    <name evidence="1" type="ORF">GCM10017600_48470</name>
</gene>